<keyword evidence="4" id="KW-1185">Reference proteome</keyword>
<feature type="transmembrane region" description="Helical" evidence="1">
    <location>
        <begin position="197"/>
        <end position="220"/>
    </location>
</feature>
<dbReference type="PANTHER" id="PTHR23028">
    <property type="entry name" value="ACETYLTRANSFERASE"/>
    <property type="match status" value="1"/>
</dbReference>
<dbReference type="Proteomes" id="UP000280008">
    <property type="component" value="Unassembled WGS sequence"/>
</dbReference>
<dbReference type="GO" id="GO:0016020">
    <property type="term" value="C:membrane"/>
    <property type="evidence" value="ECO:0007669"/>
    <property type="project" value="TreeGrafter"/>
</dbReference>
<dbReference type="InterPro" id="IPR050879">
    <property type="entry name" value="Acyltransferase_3"/>
</dbReference>
<organism evidence="3 4">
    <name type="scientific">Frondihabitans australicus</name>
    <dbReference type="NCBI Taxonomy" id="386892"/>
    <lineage>
        <taxon>Bacteria</taxon>
        <taxon>Bacillati</taxon>
        <taxon>Actinomycetota</taxon>
        <taxon>Actinomycetes</taxon>
        <taxon>Micrococcales</taxon>
        <taxon>Microbacteriaceae</taxon>
        <taxon>Frondihabitans</taxon>
    </lineage>
</organism>
<evidence type="ECO:0000313" key="3">
    <source>
        <dbReference type="EMBL" id="RKR73407.1"/>
    </source>
</evidence>
<dbReference type="RefSeq" id="WP_121368275.1">
    <property type="nucleotide sequence ID" value="NZ_RBKS01000001.1"/>
</dbReference>
<evidence type="ECO:0000259" key="2">
    <source>
        <dbReference type="Pfam" id="PF01757"/>
    </source>
</evidence>
<feature type="transmembrane region" description="Helical" evidence="1">
    <location>
        <begin position="138"/>
        <end position="159"/>
    </location>
</feature>
<gene>
    <name evidence="3" type="ORF">C8E83_0499</name>
</gene>
<proteinExistence type="predicted"/>
<name>A0A495IBN4_9MICO</name>
<feature type="domain" description="Acyltransferase 3" evidence="2">
    <location>
        <begin position="8"/>
        <end position="283"/>
    </location>
</feature>
<accession>A0A495IBN4</accession>
<dbReference type="Pfam" id="PF01757">
    <property type="entry name" value="Acyl_transf_3"/>
    <property type="match status" value="1"/>
</dbReference>
<dbReference type="AlphaFoldDB" id="A0A495IBN4"/>
<evidence type="ECO:0000313" key="4">
    <source>
        <dbReference type="Proteomes" id="UP000280008"/>
    </source>
</evidence>
<dbReference type="EMBL" id="RBKS01000001">
    <property type="protein sequence ID" value="RKR73407.1"/>
    <property type="molecule type" value="Genomic_DNA"/>
</dbReference>
<keyword evidence="1" id="KW-0472">Membrane</keyword>
<feature type="transmembrane region" description="Helical" evidence="1">
    <location>
        <begin position="25"/>
        <end position="43"/>
    </location>
</feature>
<dbReference type="InterPro" id="IPR002656">
    <property type="entry name" value="Acyl_transf_3_dom"/>
</dbReference>
<protein>
    <submittedName>
        <fullName evidence="3">Peptidoglycan/LPS O-acetylase OafA/YrhL</fullName>
    </submittedName>
</protein>
<comment type="caution">
    <text evidence="3">The sequence shown here is derived from an EMBL/GenBank/DDBJ whole genome shotgun (WGS) entry which is preliminary data.</text>
</comment>
<dbReference type="GO" id="GO:0016747">
    <property type="term" value="F:acyltransferase activity, transferring groups other than amino-acyl groups"/>
    <property type="evidence" value="ECO:0007669"/>
    <property type="project" value="InterPro"/>
</dbReference>
<dbReference type="GO" id="GO:0000271">
    <property type="term" value="P:polysaccharide biosynthetic process"/>
    <property type="evidence" value="ECO:0007669"/>
    <property type="project" value="TreeGrafter"/>
</dbReference>
<reference evidence="3 4" key="1">
    <citation type="submission" date="2018-10" db="EMBL/GenBank/DDBJ databases">
        <title>Sequencing the genomes of 1000 actinobacteria strains.</title>
        <authorList>
            <person name="Klenk H.-P."/>
        </authorList>
    </citation>
    <scope>NUCLEOTIDE SEQUENCE [LARGE SCALE GENOMIC DNA]</scope>
    <source>
        <strain evidence="3 4">DSM 17894</strain>
    </source>
</reference>
<keyword evidence="1" id="KW-1133">Transmembrane helix</keyword>
<keyword evidence="1" id="KW-0812">Transmembrane</keyword>
<feature type="transmembrane region" description="Helical" evidence="1">
    <location>
        <begin position="115"/>
        <end position="132"/>
    </location>
</feature>
<feature type="transmembrane region" description="Helical" evidence="1">
    <location>
        <begin position="171"/>
        <end position="191"/>
    </location>
</feature>
<feature type="transmembrane region" description="Helical" evidence="1">
    <location>
        <begin position="265"/>
        <end position="285"/>
    </location>
</feature>
<evidence type="ECO:0000256" key="1">
    <source>
        <dbReference type="SAM" id="Phobius"/>
    </source>
</evidence>
<feature type="transmembrane region" description="Helical" evidence="1">
    <location>
        <begin position="92"/>
        <end position="108"/>
    </location>
</feature>
<sequence length="305" mass="33542">MLTLPVLRAAKFAWRAYYPSRLLRLYLPVFAAIVWCLLVISVLPRQVLAHDPAAYMQDHAEGINLLKIARDAVLLDGANSIDGPLWSLQWEMWFSLLLPLYVFVAVKLERGWLQMAFVLCAVSALGTVAVASHPSLEYMPAFGIGALFAAALPRVTGLADRVNRQPGRRTAVTWVALTVVASLLITARWTLAPVLPARLLGVTAFPVLLGAALFVFIALGSAGARRFLTTPVVRWLGMISFSLYLTHEPIVVGVAQLLPRGLEDWSGIISVPLSLVVGWAFYRVVEKPAHRFSQWVKQRLTPVAA</sequence>
<dbReference type="PANTHER" id="PTHR23028:SF53">
    <property type="entry name" value="ACYL_TRANSF_3 DOMAIN-CONTAINING PROTEIN"/>
    <property type="match status" value="1"/>
</dbReference>
<dbReference type="OrthoDB" id="9796461at2"/>